<evidence type="ECO:0000313" key="9">
    <source>
        <dbReference type="Proteomes" id="UP000009173"/>
    </source>
</evidence>
<organism evidence="8 9">
    <name type="scientific">Nitratidesulfovibrio vulgaris (strain DP4)</name>
    <name type="common">Desulfovibrio vulgaris</name>
    <dbReference type="NCBI Taxonomy" id="391774"/>
    <lineage>
        <taxon>Bacteria</taxon>
        <taxon>Pseudomonadati</taxon>
        <taxon>Thermodesulfobacteriota</taxon>
        <taxon>Desulfovibrionia</taxon>
        <taxon>Desulfovibrionales</taxon>
        <taxon>Desulfovibrionaceae</taxon>
        <taxon>Nitratidesulfovibrio</taxon>
    </lineage>
</organism>
<feature type="transmembrane region" description="Helical" evidence="6">
    <location>
        <begin position="117"/>
        <end position="136"/>
    </location>
</feature>
<accession>A0A0H3A7I7</accession>
<evidence type="ECO:0000256" key="5">
    <source>
        <dbReference type="ARBA" id="ARBA00023136"/>
    </source>
</evidence>
<feature type="transmembrane region" description="Helical" evidence="6">
    <location>
        <begin position="296"/>
        <end position="313"/>
    </location>
</feature>
<gene>
    <name evidence="8" type="ordered locus">Dvul_1108</name>
</gene>
<evidence type="ECO:0000256" key="4">
    <source>
        <dbReference type="ARBA" id="ARBA00022989"/>
    </source>
</evidence>
<evidence type="ECO:0000256" key="6">
    <source>
        <dbReference type="SAM" id="Phobius"/>
    </source>
</evidence>
<protein>
    <submittedName>
        <fullName evidence="8">Type II secretion system protein</fullName>
    </submittedName>
</protein>
<dbReference type="HOGENOM" id="CLU_064305_0_1_7"/>
<dbReference type="InterPro" id="IPR018076">
    <property type="entry name" value="T2SS_GspF_dom"/>
</dbReference>
<proteinExistence type="predicted"/>
<dbReference type="PANTHER" id="PTHR35007:SF1">
    <property type="entry name" value="PILUS ASSEMBLY PROTEIN"/>
    <property type="match status" value="1"/>
</dbReference>
<dbReference type="GO" id="GO:0005886">
    <property type="term" value="C:plasma membrane"/>
    <property type="evidence" value="ECO:0007669"/>
    <property type="project" value="UniProtKB-SubCell"/>
</dbReference>
<feature type="transmembrane region" description="Helical" evidence="6">
    <location>
        <begin position="92"/>
        <end position="111"/>
    </location>
</feature>
<sequence precursor="true">MTLIIPILAIIAMFMLVMGLANLVTGKRRTERERIARRLGTLHGAKGDARGVDLERKLTLSDMPWLDDLLAAQAWTRRMALILEQGQVKTTLGMLVLTSVMAGALCLMAMALFSSNVFLLVVPPLAVAYVPFMLVFRKRDRRMARFQRQLPDALDLVGRALRAGHAFNQGMRMVADEFEDPIGPEFQKVLDEINYGVPADTALINLVRRVDCPDLKFFVVSVNIQRETGGNLAEIVTGIARLIRERFKLAGRVRVLSAEGRLTAWILLALPFGIGIIINMLNPDFMSVLYETPEGNLLMTGSLFQMTIGAIALKRMTTIRV</sequence>
<feature type="domain" description="Type II secretion system protein GspF" evidence="7">
    <location>
        <begin position="154"/>
        <end position="278"/>
    </location>
</feature>
<dbReference type="Pfam" id="PF00482">
    <property type="entry name" value="T2SSF"/>
    <property type="match status" value="1"/>
</dbReference>
<keyword evidence="4 6" id="KW-1133">Transmembrane helix</keyword>
<dbReference type="RefSeq" id="WP_011792066.1">
    <property type="nucleotide sequence ID" value="NC_008751.1"/>
</dbReference>
<evidence type="ECO:0000313" key="8">
    <source>
        <dbReference type="EMBL" id="ABM28128.1"/>
    </source>
</evidence>
<keyword evidence="2" id="KW-1003">Cell membrane</keyword>
<evidence type="ECO:0000259" key="7">
    <source>
        <dbReference type="Pfam" id="PF00482"/>
    </source>
</evidence>
<name>A0A0H3A7I7_NITV4</name>
<evidence type="ECO:0000256" key="3">
    <source>
        <dbReference type="ARBA" id="ARBA00022692"/>
    </source>
</evidence>
<comment type="subcellular location">
    <subcellularLocation>
        <location evidence="1">Cell membrane</location>
        <topology evidence="1">Multi-pass membrane protein</topology>
    </subcellularLocation>
</comment>
<dbReference type="Proteomes" id="UP000009173">
    <property type="component" value="Chromosome"/>
</dbReference>
<dbReference type="EMBL" id="CP000527">
    <property type="protein sequence ID" value="ABM28128.1"/>
    <property type="molecule type" value="Genomic_DNA"/>
</dbReference>
<feature type="transmembrane region" description="Helical" evidence="6">
    <location>
        <begin position="6"/>
        <end position="24"/>
    </location>
</feature>
<dbReference type="AlphaFoldDB" id="A0A0H3A7I7"/>
<keyword evidence="5 6" id="KW-0472">Membrane</keyword>
<feature type="transmembrane region" description="Helical" evidence="6">
    <location>
        <begin position="262"/>
        <end position="281"/>
    </location>
</feature>
<dbReference type="PANTHER" id="PTHR35007">
    <property type="entry name" value="INTEGRAL MEMBRANE PROTEIN-RELATED"/>
    <property type="match status" value="1"/>
</dbReference>
<dbReference type="KEGG" id="dvl:Dvul_1108"/>
<reference evidence="9" key="1">
    <citation type="journal article" date="2009" name="Environ. Microbiol.">
        <title>Contribution of mobile genetic elements to Desulfovibrio vulgaris genome plasticity.</title>
        <authorList>
            <person name="Walker C.B."/>
            <person name="Stolyar S."/>
            <person name="Chivian D."/>
            <person name="Pinel N."/>
            <person name="Gabster J.A."/>
            <person name="Dehal P.S."/>
            <person name="He Z."/>
            <person name="Yang Z.K."/>
            <person name="Yen H.C."/>
            <person name="Zhou J."/>
            <person name="Wall J.D."/>
            <person name="Hazen T.C."/>
            <person name="Arkin A.P."/>
            <person name="Stahl D.A."/>
        </authorList>
    </citation>
    <scope>NUCLEOTIDE SEQUENCE [LARGE SCALE GENOMIC DNA]</scope>
    <source>
        <strain evidence="9">DP4</strain>
    </source>
</reference>
<evidence type="ECO:0000256" key="2">
    <source>
        <dbReference type="ARBA" id="ARBA00022475"/>
    </source>
</evidence>
<evidence type="ECO:0000256" key="1">
    <source>
        <dbReference type="ARBA" id="ARBA00004651"/>
    </source>
</evidence>
<keyword evidence="3 6" id="KW-0812">Transmembrane</keyword>